<dbReference type="GO" id="GO:0005524">
    <property type="term" value="F:ATP binding"/>
    <property type="evidence" value="ECO:0007669"/>
    <property type="project" value="UniProtKB-KW"/>
</dbReference>
<comment type="cofactor">
    <cofactor evidence="1">
        <name>Mg(2+)</name>
        <dbReference type="ChEBI" id="CHEBI:18420"/>
    </cofactor>
</comment>
<keyword evidence="11" id="KW-0460">Magnesium</keyword>
<dbReference type="GO" id="GO:0004550">
    <property type="term" value="F:nucleoside diphosphate kinase activity"/>
    <property type="evidence" value="ECO:0007669"/>
    <property type="project" value="UniProtKB-EC"/>
</dbReference>
<evidence type="ECO:0000256" key="7">
    <source>
        <dbReference type="ARBA" id="ARBA00022723"/>
    </source>
</evidence>
<proteinExistence type="inferred from homology"/>
<evidence type="ECO:0000256" key="12">
    <source>
        <dbReference type="ARBA" id="ARBA00023080"/>
    </source>
</evidence>
<evidence type="ECO:0000256" key="6">
    <source>
        <dbReference type="ARBA" id="ARBA00022679"/>
    </source>
</evidence>
<keyword evidence="7" id="KW-0479">Metal-binding</keyword>
<dbReference type="GO" id="GO:0005759">
    <property type="term" value="C:mitochondrial matrix"/>
    <property type="evidence" value="ECO:0007669"/>
    <property type="project" value="UniProtKB-SubCell"/>
</dbReference>
<dbReference type="PANTHER" id="PTHR11349">
    <property type="entry name" value="NUCLEOSIDE DIPHOSPHATE KINASE"/>
    <property type="match status" value="1"/>
</dbReference>
<evidence type="ECO:0000256" key="4">
    <source>
        <dbReference type="ARBA" id="ARBA00008142"/>
    </source>
</evidence>
<dbReference type="SUPFAM" id="SSF54919">
    <property type="entry name" value="Nucleoside diphosphate kinase, NDK"/>
    <property type="match status" value="1"/>
</dbReference>
<dbReference type="EMBL" id="LAZR01004866">
    <property type="protein sequence ID" value="KKN04904.1"/>
    <property type="molecule type" value="Genomic_DNA"/>
</dbReference>
<dbReference type="PRINTS" id="PR01243">
    <property type="entry name" value="NUCDPKINASE"/>
</dbReference>
<evidence type="ECO:0000256" key="5">
    <source>
        <dbReference type="ARBA" id="ARBA00012966"/>
    </source>
</evidence>
<dbReference type="EC" id="2.7.4.6" evidence="5"/>
<comment type="similarity">
    <text evidence="4">Belongs to the NDK family.</text>
</comment>
<dbReference type="GO" id="GO:0006241">
    <property type="term" value="P:CTP biosynthetic process"/>
    <property type="evidence" value="ECO:0007669"/>
    <property type="project" value="InterPro"/>
</dbReference>
<dbReference type="GO" id="GO:0046872">
    <property type="term" value="F:metal ion binding"/>
    <property type="evidence" value="ECO:0007669"/>
    <property type="project" value="UniProtKB-KW"/>
</dbReference>
<sequence>MSVFVIIKPDAMIRGLVGKIISRFEDKELFIVRIEIKHKNAAWCSKHYNHLPDDILEQVCEFMTEHPIIGICFAGERAHQIAKRLVGRTDSTEAEPGTIRGDYGSTPIMRNIIHVSDSFENSKRESDLFFNHRTDK</sequence>
<dbReference type="Pfam" id="PF00334">
    <property type="entry name" value="NDK"/>
    <property type="match status" value="1"/>
</dbReference>
<name>A0A0F9MG87_9ZZZZ</name>
<evidence type="ECO:0000259" key="13">
    <source>
        <dbReference type="SMART" id="SM00562"/>
    </source>
</evidence>
<dbReference type="InterPro" id="IPR036850">
    <property type="entry name" value="NDK-like_dom_sf"/>
</dbReference>
<comment type="caution">
    <text evidence="14">The sequence shown here is derived from an EMBL/GenBank/DDBJ whole genome shotgun (WGS) entry which is preliminary data.</text>
</comment>
<evidence type="ECO:0000256" key="11">
    <source>
        <dbReference type="ARBA" id="ARBA00022842"/>
    </source>
</evidence>
<evidence type="ECO:0000256" key="10">
    <source>
        <dbReference type="ARBA" id="ARBA00022840"/>
    </source>
</evidence>
<dbReference type="PROSITE" id="PS51374">
    <property type="entry name" value="NDPK_LIKE"/>
    <property type="match status" value="1"/>
</dbReference>
<evidence type="ECO:0000256" key="3">
    <source>
        <dbReference type="ARBA" id="ARBA00004569"/>
    </source>
</evidence>
<evidence type="ECO:0000256" key="9">
    <source>
        <dbReference type="ARBA" id="ARBA00022777"/>
    </source>
</evidence>
<protein>
    <recommendedName>
        <fullName evidence="5">nucleoside-diphosphate kinase</fullName>
        <ecNumber evidence="5">2.7.4.6</ecNumber>
    </recommendedName>
</protein>
<evidence type="ECO:0000256" key="8">
    <source>
        <dbReference type="ARBA" id="ARBA00022741"/>
    </source>
</evidence>
<dbReference type="SMART" id="SM00562">
    <property type="entry name" value="NDK"/>
    <property type="match status" value="1"/>
</dbReference>
<keyword evidence="10" id="KW-0067">ATP-binding</keyword>
<dbReference type="GO" id="GO:0005758">
    <property type="term" value="C:mitochondrial intermembrane space"/>
    <property type="evidence" value="ECO:0007669"/>
    <property type="project" value="UniProtKB-SubCell"/>
</dbReference>
<dbReference type="FunFam" id="3.30.70.141:FF:000017">
    <property type="entry name" value="Nucleoside diphosphate kinase"/>
    <property type="match status" value="1"/>
</dbReference>
<evidence type="ECO:0000256" key="1">
    <source>
        <dbReference type="ARBA" id="ARBA00001946"/>
    </source>
</evidence>
<keyword evidence="6" id="KW-0808">Transferase</keyword>
<dbReference type="Gene3D" id="3.30.70.141">
    <property type="entry name" value="Nucleoside diphosphate kinase-like domain"/>
    <property type="match status" value="1"/>
</dbReference>
<keyword evidence="12" id="KW-0546">Nucleotide metabolism</keyword>
<reference evidence="14" key="1">
    <citation type="journal article" date="2015" name="Nature">
        <title>Complex archaea that bridge the gap between prokaryotes and eukaryotes.</title>
        <authorList>
            <person name="Spang A."/>
            <person name="Saw J.H."/>
            <person name="Jorgensen S.L."/>
            <person name="Zaremba-Niedzwiedzka K."/>
            <person name="Martijn J."/>
            <person name="Lind A.E."/>
            <person name="van Eijk R."/>
            <person name="Schleper C."/>
            <person name="Guy L."/>
            <person name="Ettema T.J."/>
        </authorList>
    </citation>
    <scope>NUCLEOTIDE SEQUENCE</scope>
</reference>
<keyword evidence="8" id="KW-0547">Nucleotide-binding</keyword>
<dbReference type="GO" id="GO:0006183">
    <property type="term" value="P:GTP biosynthetic process"/>
    <property type="evidence" value="ECO:0007669"/>
    <property type="project" value="InterPro"/>
</dbReference>
<organism evidence="14">
    <name type="scientific">marine sediment metagenome</name>
    <dbReference type="NCBI Taxonomy" id="412755"/>
    <lineage>
        <taxon>unclassified sequences</taxon>
        <taxon>metagenomes</taxon>
        <taxon>ecological metagenomes</taxon>
    </lineage>
</organism>
<accession>A0A0F9MG87</accession>
<evidence type="ECO:0000313" key="14">
    <source>
        <dbReference type="EMBL" id="KKN04904.1"/>
    </source>
</evidence>
<comment type="subcellular location">
    <subcellularLocation>
        <location evidence="3">Mitochondrion intermembrane space</location>
    </subcellularLocation>
    <subcellularLocation>
        <location evidence="2">Mitochondrion matrix</location>
    </subcellularLocation>
</comment>
<dbReference type="AlphaFoldDB" id="A0A0F9MG87"/>
<dbReference type="InterPro" id="IPR001564">
    <property type="entry name" value="Nucleoside_diP_kinase"/>
</dbReference>
<dbReference type="GO" id="GO:0006228">
    <property type="term" value="P:UTP biosynthetic process"/>
    <property type="evidence" value="ECO:0007669"/>
    <property type="project" value="InterPro"/>
</dbReference>
<evidence type="ECO:0000256" key="2">
    <source>
        <dbReference type="ARBA" id="ARBA00004305"/>
    </source>
</evidence>
<feature type="domain" description="Nucleoside diphosphate kinase-like" evidence="13">
    <location>
        <begin position="4"/>
        <end position="135"/>
    </location>
</feature>
<dbReference type="InterPro" id="IPR034907">
    <property type="entry name" value="NDK-like_dom"/>
</dbReference>
<gene>
    <name evidence="14" type="ORF">LCGC14_1092710</name>
</gene>
<keyword evidence="9" id="KW-0418">Kinase</keyword>